<dbReference type="CDD" id="cd06222">
    <property type="entry name" value="RNase_H_like"/>
    <property type="match status" value="1"/>
</dbReference>
<dbReference type="Proteomes" id="UP000824469">
    <property type="component" value="Unassembled WGS sequence"/>
</dbReference>
<reference evidence="2 3" key="1">
    <citation type="journal article" date="2021" name="Nat. Plants">
        <title>The Taxus genome provides insights into paclitaxel biosynthesis.</title>
        <authorList>
            <person name="Xiong X."/>
            <person name="Gou J."/>
            <person name="Liao Q."/>
            <person name="Li Y."/>
            <person name="Zhou Q."/>
            <person name="Bi G."/>
            <person name="Li C."/>
            <person name="Du R."/>
            <person name="Wang X."/>
            <person name="Sun T."/>
            <person name="Guo L."/>
            <person name="Liang H."/>
            <person name="Lu P."/>
            <person name="Wu Y."/>
            <person name="Zhang Z."/>
            <person name="Ro D.K."/>
            <person name="Shang Y."/>
            <person name="Huang S."/>
            <person name="Yan J."/>
        </authorList>
    </citation>
    <scope>NUCLEOTIDE SEQUENCE [LARGE SCALE GENOMIC DNA]</scope>
    <source>
        <strain evidence="2">Ta-2019</strain>
    </source>
</reference>
<dbReference type="PANTHER" id="PTHR47723:SF19">
    <property type="entry name" value="POLYNUCLEOTIDYL TRANSFERASE, RIBONUCLEASE H-LIKE SUPERFAMILY PROTEIN"/>
    <property type="match status" value="1"/>
</dbReference>
<comment type="caution">
    <text evidence="2">The sequence shown here is derived from an EMBL/GenBank/DDBJ whole genome shotgun (WGS) entry which is preliminary data.</text>
</comment>
<dbReference type="InterPro" id="IPR044730">
    <property type="entry name" value="RNase_H-like_dom_plant"/>
</dbReference>
<dbReference type="Pfam" id="PF13456">
    <property type="entry name" value="RVT_3"/>
    <property type="match status" value="1"/>
</dbReference>
<dbReference type="AlphaFoldDB" id="A0AA38L7H6"/>
<dbReference type="GO" id="GO:0004523">
    <property type="term" value="F:RNA-DNA hybrid ribonuclease activity"/>
    <property type="evidence" value="ECO:0007669"/>
    <property type="project" value="InterPro"/>
</dbReference>
<dbReference type="InterPro" id="IPR012337">
    <property type="entry name" value="RNaseH-like_sf"/>
</dbReference>
<dbReference type="PROSITE" id="PS50879">
    <property type="entry name" value="RNASE_H_1"/>
    <property type="match status" value="1"/>
</dbReference>
<gene>
    <name evidence="2" type="ORF">KI387_025720</name>
</gene>
<organism evidence="2 3">
    <name type="scientific">Taxus chinensis</name>
    <name type="common">Chinese yew</name>
    <name type="synonym">Taxus wallichiana var. chinensis</name>
    <dbReference type="NCBI Taxonomy" id="29808"/>
    <lineage>
        <taxon>Eukaryota</taxon>
        <taxon>Viridiplantae</taxon>
        <taxon>Streptophyta</taxon>
        <taxon>Embryophyta</taxon>
        <taxon>Tracheophyta</taxon>
        <taxon>Spermatophyta</taxon>
        <taxon>Pinopsida</taxon>
        <taxon>Pinidae</taxon>
        <taxon>Conifers II</taxon>
        <taxon>Cupressales</taxon>
        <taxon>Taxaceae</taxon>
        <taxon>Taxus</taxon>
    </lineage>
</organism>
<feature type="domain" description="RNase H type-1" evidence="1">
    <location>
        <begin position="26"/>
        <end position="163"/>
    </location>
</feature>
<sequence length="201" mass="21784">MKISGILPFNGAQTGLKSENLWQLPPDGCVKLNFDGSSKGNLGPAGGGCLVRDSQGQPIFMLTLDCGTLSNNLAEGMALLQSLRETSSFQWKRLWIEGDSKTIIDALSSCSSKAWILNQIIQEILQRLFGFEEFSLHLDHIELEQAGEKRGAEANFHAHAVLRALKALVAGHKAIAGHLGLEFPPEVIVNFPCEGTSSKLD</sequence>
<evidence type="ECO:0000313" key="3">
    <source>
        <dbReference type="Proteomes" id="UP000824469"/>
    </source>
</evidence>
<evidence type="ECO:0000259" key="1">
    <source>
        <dbReference type="PROSITE" id="PS50879"/>
    </source>
</evidence>
<dbReference type="Gene3D" id="3.30.420.10">
    <property type="entry name" value="Ribonuclease H-like superfamily/Ribonuclease H"/>
    <property type="match status" value="1"/>
</dbReference>
<proteinExistence type="predicted"/>
<accession>A0AA38L7H6</accession>
<dbReference type="InterPro" id="IPR053151">
    <property type="entry name" value="RNase_H-like"/>
</dbReference>
<dbReference type="PANTHER" id="PTHR47723">
    <property type="entry name" value="OS05G0353850 PROTEIN"/>
    <property type="match status" value="1"/>
</dbReference>
<dbReference type="InterPro" id="IPR002156">
    <property type="entry name" value="RNaseH_domain"/>
</dbReference>
<protein>
    <recommendedName>
        <fullName evidence="1">RNase H type-1 domain-containing protein</fullName>
    </recommendedName>
</protein>
<dbReference type="InterPro" id="IPR036397">
    <property type="entry name" value="RNaseH_sf"/>
</dbReference>
<evidence type="ECO:0000313" key="2">
    <source>
        <dbReference type="EMBL" id="KAH9310685.1"/>
    </source>
</evidence>
<dbReference type="GO" id="GO:0003676">
    <property type="term" value="F:nucleic acid binding"/>
    <property type="evidence" value="ECO:0007669"/>
    <property type="project" value="InterPro"/>
</dbReference>
<dbReference type="SUPFAM" id="SSF53098">
    <property type="entry name" value="Ribonuclease H-like"/>
    <property type="match status" value="1"/>
</dbReference>
<dbReference type="EMBL" id="JAHRHJ020000006">
    <property type="protein sequence ID" value="KAH9310685.1"/>
    <property type="molecule type" value="Genomic_DNA"/>
</dbReference>
<name>A0AA38L7H6_TAXCH</name>
<keyword evidence="3" id="KW-1185">Reference proteome</keyword>